<proteinExistence type="predicted"/>
<evidence type="ECO:0000313" key="3">
    <source>
        <dbReference type="EMBL" id="NVZ11124.1"/>
    </source>
</evidence>
<dbReference type="Gene3D" id="3.30.750.44">
    <property type="match status" value="1"/>
</dbReference>
<keyword evidence="1" id="KW-0732">Signal</keyword>
<dbReference type="Proteomes" id="UP000592294">
    <property type="component" value="Unassembled WGS sequence"/>
</dbReference>
<gene>
    <name evidence="3" type="ORF">HW932_17860</name>
</gene>
<keyword evidence="4" id="KW-1185">Reference proteome</keyword>
<dbReference type="InterPro" id="IPR005151">
    <property type="entry name" value="Tail-specific_protease"/>
</dbReference>
<dbReference type="SUPFAM" id="SSF52096">
    <property type="entry name" value="ClpP/crotonase"/>
    <property type="match status" value="1"/>
</dbReference>
<feature type="domain" description="Tail specific protease" evidence="2">
    <location>
        <begin position="160"/>
        <end position="353"/>
    </location>
</feature>
<dbReference type="AlphaFoldDB" id="A0A850RAY4"/>
<dbReference type="Gene3D" id="2.30.42.10">
    <property type="match status" value="1"/>
</dbReference>
<feature type="chain" id="PRO_5032671737" evidence="1">
    <location>
        <begin position="27"/>
        <end position="374"/>
    </location>
</feature>
<comment type="caution">
    <text evidence="3">The sequence shown here is derived from an EMBL/GenBank/DDBJ whole genome shotgun (WGS) entry which is preliminary data.</text>
</comment>
<dbReference type="EMBL" id="JABZEO010000016">
    <property type="protein sequence ID" value="NVZ11124.1"/>
    <property type="molecule type" value="Genomic_DNA"/>
</dbReference>
<keyword evidence="3" id="KW-0378">Hydrolase</keyword>
<dbReference type="GO" id="GO:0006508">
    <property type="term" value="P:proteolysis"/>
    <property type="evidence" value="ECO:0007669"/>
    <property type="project" value="UniProtKB-KW"/>
</dbReference>
<dbReference type="SUPFAM" id="SSF50156">
    <property type="entry name" value="PDZ domain-like"/>
    <property type="match status" value="1"/>
</dbReference>
<dbReference type="InterPro" id="IPR029045">
    <property type="entry name" value="ClpP/crotonase-like_dom_sf"/>
</dbReference>
<dbReference type="SMART" id="SM00245">
    <property type="entry name" value="TSPc"/>
    <property type="match status" value="1"/>
</dbReference>
<dbReference type="Gene3D" id="3.90.226.10">
    <property type="entry name" value="2-enoyl-CoA Hydratase, Chain A, domain 1"/>
    <property type="match status" value="1"/>
</dbReference>
<reference evidence="3 4" key="1">
    <citation type="submission" date="2020-06" db="EMBL/GenBank/DDBJ databases">
        <title>Whole-genome sequence of Allochromatium humboldtianum DSM 21881, type strain.</title>
        <authorList>
            <person name="Kyndt J.A."/>
            <person name="Meyer T.E."/>
        </authorList>
    </citation>
    <scope>NUCLEOTIDE SEQUENCE [LARGE SCALE GENOMIC DNA]</scope>
    <source>
        <strain evidence="3 4">DSM 21881</strain>
    </source>
</reference>
<dbReference type="RefSeq" id="WP_176977846.1">
    <property type="nucleotide sequence ID" value="NZ_JABZEO010000016.1"/>
</dbReference>
<dbReference type="PANTHER" id="PTHR32060:SF22">
    <property type="entry name" value="CARBOXYL-TERMINAL-PROCESSING PEPTIDASE 3, CHLOROPLASTIC"/>
    <property type="match status" value="1"/>
</dbReference>
<accession>A0A850RAY4</accession>
<dbReference type="CDD" id="cd06567">
    <property type="entry name" value="Peptidase_S41"/>
    <property type="match status" value="1"/>
</dbReference>
<dbReference type="Pfam" id="PF03572">
    <property type="entry name" value="Peptidase_S41"/>
    <property type="match status" value="1"/>
</dbReference>
<evidence type="ECO:0000256" key="1">
    <source>
        <dbReference type="SAM" id="SignalP"/>
    </source>
</evidence>
<sequence>MTRRRTRGVRTLAFLTACAFALTAGGAGVPLDEIRQVLREQALTAPAESRLRDLDAANLAIGLQAIDPAARYFPRALYRSPNQGRDAMSGIGAELLPSGDDLWLLPFQGGAAATAGLTDRARLRTIDGRSIAGLSLDEIAQRLRGPAGTRVVVGIEDAAGGARRLTIERRSFRPLDVELVQPGAHRILRVREFVAGLTRPALLATVDFIENTGAGQSEQDPIILDLRDATGGDLFEALDIAALFLPEGAQLATLAARGGVTKTIRAPAGTDLEQPLILLIGPGTASAAEILAGILRDHGRARLVGQTTYGKCDSQTDVRLSDGSVLRFTNRAVRLPSGEHCSGVGIAPDLAVDTATLNDLSRLVPRAIGAIHER</sequence>
<dbReference type="GO" id="GO:0008236">
    <property type="term" value="F:serine-type peptidase activity"/>
    <property type="evidence" value="ECO:0007669"/>
    <property type="project" value="InterPro"/>
</dbReference>
<evidence type="ECO:0000259" key="2">
    <source>
        <dbReference type="SMART" id="SM00245"/>
    </source>
</evidence>
<organism evidence="3 4">
    <name type="scientific">Allochromatium humboldtianum</name>
    <dbReference type="NCBI Taxonomy" id="504901"/>
    <lineage>
        <taxon>Bacteria</taxon>
        <taxon>Pseudomonadati</taxon>
        <taxon>Pseudomonadota</taxon>
        <taxon>Gammaproteobacteria</taxon>
        <taxon>Chromatiales</taxon>
        <taxon>Chromatiaceae</taxon>
        <taxon>Allochromatium</taxon>
    </lineage>
</organism>
<dbReference type="InterPro" id="IPR036034">
    <property type="entry name" value="PDZ_sf"/>
</dbReference>
<feature type="signal peptide" evidence="1">
    <location>
        <begin position="1"/>
        <end position="26"/>
    </location>
</feature>
<dbReference type="PANTHER" id="PTHR32060">
    <property type="entry name" value="TAIL-SPECIFIC PROTEASE"/>
    <property type="match status" value="1"/>
</dbReference>
<protein>
    <submittedName>
        <fullName evidence="3">Carboxyl-terminal protease</fullName>
    </submittedName>
</protein>
<evidence type="ECO:0000313" key="4">
    <source>
        <dbReference type="Proteomes" id="UP000592294"/>
    </source>
</evidence>
<name>A0A850RAY4_9GAMM</name>
<dbReference type="GO" id="GO:0004175">
    <property type="term" value="F:endopeptidase activity"/>
    <property type="evidence" value="ECO:0007669"/>
    <property type="project" value="TreeGrafter"/>
</dbReference>
<keyword evidence="3" id="KW-0645">Protease</keyword>